<organism evidence="8 9">
    <name type="scientific">Sphaerisporangium rhizosphaerae</name>
    <dbReference type="NCBI Taxonomy" id="2269375"/>
    <lineage>
        <taxon>Bacteria</taxon>
        <taxon>Bacillati</taxon>
        <taxon>Actinomycetota</taxon>
        <taxon>Actinomycetes</taxon>
        <taxon>Streptosporangiales</taxon>
        <taxon>Streptosporangiaceae</taxon>
        <taxon>Sphaerisporangium</taxon>
    </lineage>
</organism>
<evidence type="ECO:0000256" key="5">
    <source>
        <dbReference type="ARBA" id="ARBA00023136"/>
    </source>
</evidence>
<evidence type="ECO:0000313" key="8">
    <source>
        <dbReference type="EMBL" id="MFC7385980.1"/>
    </source>
</evidence>
<accession>A0ABW2PD99</accession>
<feature type="transmembrane region" description="Helical" evidence="7">
    <location>
        <begin position="6"/>
        <end position="28"/>
    </location>
</feature>
<evidence type="ECO:0000256" key="6">
    <source>
        <dbReference type="SAM" id="MobiDB-lite"/>
    </source>
</evidence>
<feature type="compositionally biased region" description="Low complexity" evidence="6">
    <location>
        <begin position="124"/>
        <end position="141"/>
    </location>
</feature>
<dbReference type="PANTHER" id="PTHR30086">
    <property type="entry name" value="ARGININE EXPORTER PROTEIN ARGO"/>
    <property type="match status" value="1"/>
</dbReference>
<name>A0ABW2PD99_9ACTN</name>
<keyword evidence="3 7" id="KW-0812">Transmembrane</keyword>
<evidence type="ECO:0000256" key="1">
    <source>
        <dbReference type="ARBA" id="ARBA00004651"/>
    </source>
</evidence>
<keyword evidence="9" id="KW-1185">Reference proteome</keyword>
<keyword evidence="2" id="KW-1003">Cell membrane</keyword>
<dbReference type="EMBL" id="JBHTCG010000023">
    <property type="protein sequence ID" value="MFC7385980.1"/>
    <property type="molecule type" value="Genomic_DNA"/>
</dbReference>
<evidence type="ECO:0000256" key="4">
    <source>
        <dbReference type="ARBA" id="ARBA00022989"/>
    </source>
</evidence>
<sequence>MSWLALLPLLGFWTLAVISPGPDFLITLRYSAGRSRGSGLRVAAGVVTGIAVWALAALFGLTVVVERFEWLYTATRVAGALFLVALGVLTIRAARRPAARAVGTDLTNQGDPGGRTGTATGEMAASEGEASGDRSAGAADGVTPPVEAGGTQSRWREWRVGLLTNLANPKALAFFGALFASLLPHGASMAVRAGTLATMLVIAFTWFGCVALLSATPVIARSYRRARRKLDIVTGALFIGMGSLLIPRG</sequence>
<evidence type="ECO:0000256" key="2">
    <source>
        <dbReference type="ARBA" id="ARBA00022475"/>
    </source>
</evidence>
<comment type="caution">
    <text evidence="8">The sequence shown here is derived from an EMBL/GenBank/DDBJ whole genome shotgun (WGS) entry which is preliminary data.</text>
</comment>
<feature type="region of interest" description="Disordered" evidence="6">
    <location>
        <begin position="102"/>
        <end position="151"/>
    </location>
</feature>
<feature type="transmembrane region" description="Helical" evidence="7">
    <location>
        <begin position="40"/>
        <end position="64"/>
    </location>
</feature>
<evidence type="ECO:0000313" key="9">
    <source>
        <dbReference type="Proteomes" id="UP001596496"/>
    </source>
</evidence>
<proteinExistence type="predicted"/>
<feature type="transmembrane region" description="Helical" evidence="7">
    <location>
        <begin position="195"/>
        <end position="218"/>
    </location>
</feature>
<feature type="transmembrane region" description="Helical" evidence="7">
    <location>
        <begin position="162"/>
        <end position="183"/>
    </location>
</feature>
<keyword evidence="5 7" id="KW-0472">Membrane</keyword>
<dbReference type="Pfam" id="PF01810">
    <property type="entry name" value="LysE"/>
    <property type="match status" value="1"/>
</dbReference>
<evidence type="ECO:0000256" key="7">
    <source>
        <dbReference type="SAM" id="Phobius"/>
    </source>
</evidence>
<gene>
    <name evidence="8" type="ORF">ACFQSB_27490</name>
</gene>
<protein>
    <submittedName>
        <fullName evidence="8">LysE family translocator</fullName>
    </submittedName>
</protein>
<dbReference type="InterPro" id="IPR001123">
    <property type="entry name" value="LeuE-type"/>
</dbReference>
<keyword evidence="4 7" id="KW-1133">Transmembrane helix</keyword>
<comment type="subcellular location">
    <subcellularLocation>
        <location evidence="1">Cell membrane</location>
        <topology evidence="1">Multi-pass membrane protein</topology>
    </subcellularLocation>
</comment>
<feature type="transmembrane region" description="Helical" evidence="7">
    <location>
        <begin position="70"/>
        <end position="91"/>
    </location>
</feature>
<reference evidence="9" key="1">
    <citation type="journal article" date="2019" name="Int. J. Syst. Evol. Microbiol.">
        <title>The Global Catalogue of Microorganisms (GCM) 10K type strain sequencing project: providing services to taxonomists for standard genome sequencing and annotation.</title>
        <authorList>
            <consortium name="The Broad Institute Genomics Platform"/>
            <consortium name="The Broad Institute Genome Sequencing Center for Infectious Disease"/>
            <person name="Wu L."/>
            <person name="Ma J."/>
        </authorList>
    </citation>
    <scope>NUCLEOTIDE SEQUENCE [LARGE SCALE GENOMIC DNA]</scope>
    <source>
        <strain evidence="9">CECT 7649</strain>
    </source>
</reference>
<dbReference type="Proteomes" id="UP001596496">
    <property type="component" value="Unassembled WGS sequence"/>
</dbReference>
<dbReference type="PANTHER" id="PTHR30086:SF19">
    <property type="entry name" value="THREONINE EFFLUX PROTEIN"/>
    <property type="match status" value="1"/>
</dbReference>
<dbReference type="RefSeq" id="WP_380829804.1">
    <property type="nucleotide sequence ID" value="NZ_JBHTCG010000023.1"/>
</dbReference>
<evidence type="ECO:0000256" key="3">
    <source>
        <dbReference type="ARBA" id="ARBA00022692"/>
    </source>
</evidence>